<sequence length="89" mass="10501">MRKPKRRKSIFPAVVSSGKYREFYAKEIHKTSTIQKQSKEEPKLKTIIVEESTSESNMDILYEDDLDPRYTEEITLTDDETIVIKYQDP</sequence>
<proteinExistence type="predicted"/>
<reference evidence="1 2" key="1">
    <citation type="journal article" date="2024" name="BMC Genomics">
        <title>De novo assembly and annotation of Popillia japonica's genome with initial clues to its potential as an invasive pest.</title>
        <authorList>
            <person name="Cucini C."/>
            <person name="Boschi S."/>
            <person name="Funari R."/>
            <person name="Cardaioli E."/>
            <person name="Iannotti N."/>
            <person name="Marturano G."/>
            <person name="Paoli F."/>
            <person name="Bruttini M."/>
            <person name="Carapelli A."/>
            <person name="Frati F."/>
            <person name="Nardi F."/>
        </authorList>
    </citation>
    <scope>NUCLEOTIDE SEQUENCE [LARGE SCALE GENOMIC DNA]</scope>
    <source>
        <strain evidence="1">DMR45628</strain>
    </source>
</reference>
<keyword evidence="2" id="KW-1185">Reference proteome</keyword>
<organism evidence="1 2">
    <name type="scientific">Popillia japonica</name>
    <name type="common">Japanese beetle</name>
    <dbReference type="NCBI Taxonomy" id="7064"/>
    <lineage>
        <taxon>Eukaryota</taxon>
        <taxon>Metazoa</taxon>
        <taxon>Ecdysozoa</taxon>
        <taxon>Arthropoda</taxon>
        <taxon>Hexapoda</taxon>
        <taxon>Insecta</taxon>
        <taxon>Pterygota</taxon>
        <taxon>Neoptera</taxon>
        <taxon>Endopterygota</taxon>
        <taxon>Coleoptera</taxon>
        <taxon>Polyphaga</taxon>
        <taxon>Scarabaeiformia</taxon>
        <taxon>Scarabaeidae</taxon>
        <taxon>Rutelinae</taxon>
        <taxon>Popillia</taxon>
    </lineage>
</organism>
<dbReference type="AlphaFoldDB" id="A0AAW1N3B0"/>
<comment type="caution">
    <text evidence="1">The sequence shown here is derived from an EMBL/GenBank/DDBJ whole genome shotgun (WGS) entry which is preliminary data.</text>
</comment>
<evidence type="ECO:0000313" key="1">
    <source>
        <dbReference type="EMBL" id="KAK9752455.1"/>
    </source>
</evidence>
<evidence type="ECO:0000313" key="2">
    <source>
        <dbReference type="Proteomes" id="UP001458880"/>
    </source>
</evidence>
<accession>A0AAW1N3B0</accession>
<name>A0AAW1N3B0_POPJA</name>
<dbReference type="Proteomes" id="UP001458880">
    <property type="component" value="Unassembled WGS sequence"/>
</dbReference>
<dbReference type="EMBL" id="JASPKY010000020">
    <property type="protein sequence ID" value="KAK9752455.1"/>
    <property type="molecule type" value="Genomic_DNA"/>
</dbReference>
<gene>
    <name evidence="1" type="ORF">QE152_g4184</name>
</gene>
<protein>
    <submittedName>
        <fullName evidence="1">Uncharacterized protein</fullName>
    </submittedName>
</protein>